<evidence type="ECO:0000256" key="1">
    <source>
        <dbReference type="ARBA" id="ARBA00004167"/>
    </source>
</evidence>
<keyword evidence="26" id="KW-1185">Reference proteome</keyword>
<dbReference type="InParanoid" id="A0A1Q3CV86"/>
<evidence type="ECO:0000256" key="16">
    <source>
        <dbReference type="ARBA" id="ARBA00048679"/>
    </source>
</evidence>
<keyword evidence="4 17" id="KW-0808">Transferase</keyword>
<feature type="domain" description="Bulb-type lectin" evidence="24">
    <location>
        <begin position="1"/>
        <end position="101"/>
    </location>
</feature>
<dbReference type="PROSITE" id="PS50011">
    <property type="entry name" value="PROTEIN_KINASE_DOM"/>
    <property type="match status" value="1"/>
</dbReference>
<dbReference type="GO" id="GO:0005524">
    <property type="term" value="F:ATP binding"/>
    <property type="evidence" value="ECO:0007669"/>
    <property type="project" value="UniProtKB-UniRule"/>
</dbReference>
<dbReference type="EC" id="2.7.11.1" evidence="17"/>
<dbReference type="InterPro" id="IPR017441">
    <property type="entry name" value="Protein_kinase_ATP_BS"/>
</dbReference>
<dbReference type="FunFam" id="1.10.510.10:FF:000589">
    <property type="entry name" value="Serine/threonine-protein kinase"/>
    <property type="match status" value="1"/>
</dbReference>
<evidence type="ECO:0000256" key="14">
    <source>
        <dbReference type="ARBA" id="ARBA00023180"/>
    </source>
</evidence>
<reference evidence="26" key="1">
    <citation type="submission" date="2016-04" db="EMBL/GenBank/DDBJ databases">
        <title>Cephalotus genome sequencing.</title>
        <authorList>
            <person name="Fukushima K."/>
            <person name="Hasebe M."/>
            <person name="Fang X."/>
        </authorList>
    </citation>
    <scope>NUCLEOTIDE SEQUENCE [LARGE SCALE GENOMIC DNA]</scope>
    <source>
        <strain evidence="26">cv. St1</strain>
    </source>
</reference>
<keyword evidence="7 17" id="KW-0547">Nucleotide-binding</keyword>
<keyword evidence="13" id="KW-0675">Receptor</keyword>
<evidence type="ECO:0000259" key="22">
    <source>
        <dbReference type="PROSITE" id="PS50011"/>
    </source>
</evidence>
<evidence type="ECO:0000256" key="8">
    <source>
        <dbReference type="ARBA" id="ARBA00022777"/>
    </source>
</evidence>
<comment type="caution">
    <text evidence="18">Lacks conserved residue(s) required for the propagation of feature annotation.</text>
</comment>
<dbReference type="FunFam" id="3.30.200.20:FF:000178">
    <property type="entry name" value="serine/threonine-protein kinase PBS1-like"/>
    <property type="match status" value="1"/>
</dbReference>
<feature type="binding site" evidence="19">
    <location>
        <position position="489"/>
    </location>
    <ligand>
        <name>ATP</name>
        <dbReference type="ChEBI" id="CHEBI:30616"/>
    </ligand>
</feature>
<keyword evidence="2 17" id="KW-0723">Serine/threonine-protein kinase</keyword>
<dbReference type="Gene3D" id="2.90.10.30">
    <property type="match status" value="1"/>
</dbReference>
<dbReference type="SUPFAM" id="SSF56112">
    <property type="entry name" value="Protein kinase-like (PK-like)"/>
    <property type="match status" value="1"/>
</dbReference>
<dbReference type="PROSITE" id="PS50026">
    <property type="entry name" value="EGF_3"/>
    <property type="match status" value="1"/>
</dbReference>
<dbReference type="EMBL" id="BDDD01003121">
    <property type="protein sequence ID" value="GAV84102.1"/>
    <property type="molecule type" value="Genomic_DNA"/>
</dbReference>
<dbReference type="Pfam" id="PF00069">
    <property type="entry name" value="Pkinase"/>
    <property type="match status" value="1"/>
</dbReference>
<feature type="domain" description="Protein kinase" evidence="22">
    <location>
        <begin position="461"/>
        <end position="759"/>
    </location>
</feature>
<dbReference type="PANTHER" id="PTHR47976">
    <property type="entry name" value="G-TYPE LECTIN S-RECEPTOR-LIKE SERINE/THREONINE-PROTEIN KINASE SD2-5"/>
    <property type="match status" value="1"/>
</dbReference>
<comment type="catalytic activity">
    <reaction evidence="16 17">
        <text>L-seryl-[protein] + ATP = O-phospho-L-seryl-[protein] + ADP + H(+)</text>
        <dbReference type="Rhea" id="RHEA:17989"/>
        <dbReference type="Rhea" id="RHEA-COMP:9863"/>
        <dbReference type="Rhea" id="RHEA-COMP:11604"/>
        <dbReference type="ChEBI" id="CHEBI:15378"/>
        <dbReference type="ChEBI" id="CHEBI:29999"/>
        <dbReference type="ChEBI" id="CHEBI:30616"/>
        <dbReference type="ChEBI" id="CHEBI:83421"/>
        <dbReference type="ChEBI" id="CHEBI:456216"/>
        <dbReference type="EC" id="2.7.11.1"/>
    </reaction>
</comment>
<keyword evidence="6" id="KW-0732">Signal</keyword>
<keyword evidence="14" id="KW-0325">Glycoprotein</keyword>
<comment type="catalytic activity">
    <reaction evidence="15 17">
        <text>L-threonyl-[protein] + ATP = O-phospho-L-threonyl-[protein] + ADP + H(+)</text>
        <dbReference type="Rhea" id="RHEA:46608"/>
        <dbReference type="Rhea" id="RHEA-COMP:11060"/>
        <dbReference type="Rhea" id="RHEA-COMP:11605"/>
        <dbReference type="ChEBI" id="CHEBI:15378"/>
        <dbReference type="ChEBI" id="CHEBI:30013"/>
        <dbReference type="ChEBI" id="CHEBI:30616"/>
        <dbReference type="ChEBI" id="CHEBI:61977"/>
        <dbReference type="ChEBI" id="CHEBI:456216"/>
        <dbReference type="EC" id="2.7.11.1"/>
    </reaction>
</comment>
<evidence type="ECO:0000313" key="25">
    <source>
        <dbReference type="EMBL" id="GAV84102.1"/>
    </source>
</evidence>
<dbReference type="InterPro" id="IPR024171">
    <property type="entry name" value="SRK-like_kinase"/>
</dbReference>
<dbReference type="FunCoup" id="A0A1Q3CV86">
    <property type="interactions" value="296"/>
</dbReference>
<evidence type="ECO:0000256" key="4">
    <source>
        <dbReference type="ARBA" id="ARBA00022679"/>
    </source>
</evidence>
<dbReference type="SMART" id="SM00108">
    <property type="entry name" value="B_lectin"/>
    <property type="match status" value="1"/>
</dbReference>
<accession>A0A1Q3CV86</accession>
<dbReference type="GO" id="GO:0106310">
    <property type="term" value="F:protein serine kinase activity"/>
    <property type="evidence" value="ECO:0007669"/>
    <property type="project" value="RHEA"/>
</dbReference>
<dbReference type="InterPro" id="IPR008271">
    <property type="entry name" value="Ser/Thr_kinase_AS"/>
</dbReference>
<comment type="subcellular location">
    <subcellularLocation>
        <location evidence="1">Membrane</location>
        <topology evidence="1">Single-pass membrane protein</topology>
    </subcellularLocation>
</comment>
<keyword evidence="8 17" id="KW-0418">Kinase</keyword>
<dbReference type="PROSITE" id="PS00108">
    <property type="entry name" value="PROTEIN_KINASE_ST"/>
    <property type="match status" value="1"/>
</dbReference>
<dbReference type="GO" id="GO:0016020">
    <property type="term" value="C:membrane"/>
    <property type="evidence" value="ECO:0007669"/>
    <property type="project" value="UniProtKB-SubCell"/>
</dbReference>
<dbReference type="InterPro" id="IPR011009">
    <property type="entry name" value="Kinase-like_dom_sf"/>
</dbReference>
<evidence type="ECO:0000256" key="7">
    <source>
        <dbReference type="ARBA" id="ARBA00022741"/>
    </source>
</evidence>
<dbReference type="PIRSF" id="PIRSF000641">
    <property type="entry name" value="SRK"/>
    <property type="match status" value="1"/>
</dbReference>
<keyword evidence="12" id="KW-1015">Disulfide bond</keyword>
<dbReference type="Pfam" id="PF00954">
    <property type="entry name" value="S_locus_glycop"/>
    <property type="match status" value="1"/>
</dbReference>
<dbReference type="Proteomes" id="UP000187406">
    <property type="component" value="Unassembled WGS sequence"/>
</dbReference>
<dbReference type="InterPro" id="IPR036426">
    <property type="entry name" value="Bulb-type_lectin_dom_sf"/>
</dbReference>
<dbReference type="AlphaFoldDB" id="A0A1Q3CV86"/>
<proteinExistence type="inferred from homology"/>
<keyword evidence="5 21" id="KW-0812">Transmembrane</keyword>
<dbReference type="SMART" id="SM00220">
    <property type="entry name" value="S_TKc"/>
    <property type="match status" value="1"/>
</dbReference>
<protein>
    <recommendedName>
        <fullName evidence="17">Receptor-like serine/threonine-protein kinase</fullName>
        <ecNumber evidence="17">2.7.11.1</ecNumber>
    </recommendedName>
</protein>
<evidence type="ECO:0000259" key="23">
    <source>
        <dbReference type="PROSITE" id="PS50026"/>
    </source>
</evidence>
<keyword evidence="11 21" id="KW-0472">Membrane</keyword>
<dbReference type="STRING" id="3775.A0A1Q3CV86"/>
<keyword evidence="10 21" id="KW-1133">Transmembrane helix</keyword>
<feature type="region of interest" description="Disordered" evidence="20">
    <location>
        <begin position="662"/>
        <end position="682"/>
    </location>
</feature>
<evidence type="ECO:0000256" key="12">
    <source>
        <dbReference type="ARBA" id="ARBA00023157"/>
    </source>
</evidence>
<evidence type="ECO:0000256" key="17">
    <source>
        <dbReference type="PIRNR" id="PIRNR000641"/>
    </source>
</evidence>
<keyword evidence="9 17" id="KW-0067">ATP-binding</keyword>
<dbReference type="Pfam" id="PF01453">
    <property type="entry name" value="B_lectin"/>
    <property type="match status" value="1"/>
</dbReference>
<dbReference type="Gene3D" id="3.30.200.20">
    <property type="entry name" value="Phosphorylase Kinase, domain 1"/>
    <property type="match status" value="1"/>
</dbReference>
<dbReference type="PROSITE" id="PS00107">
    <property type="entry name" value="PROTEIN_KINASE_ATP"/>
    <property type="match status" value="1"/>
</dbReference>
<evidence type="ECO:0000256" key="18">
    <source>
        <dbReference type="PROSITE-ProRule" id="PRU00076"/>
    </source>
</evidence>
<dbReference type="OrthoDB" id="1530339at2759"/>
<evidence type="ECO:0000256" key="5">
    <source>
        <dbReference type="ARBA" id="ARBA00022692"/>
    </source>
</evidence>
<comment type="caution">
    <text evidence="25">The sequence shown here is derived from an EMBL/GenBank/DDBJ whole genome shotgun (WGS) entry which is preliminary data.</text>
</comment>
<dbReference type="InterPro" id="IPR000719">
    <property type="entry name" value="Prot_kinase_dom"/>
</dbReference>
<dbReference type="PANTHER" id="PTHR47976:SF52">
    <property type="entry name" value="PROTEIN KINASE DOMAIN-CONTAINING PROTEIN"/>
    <property type="match status" value="1"/>
</dbReference>
<evidence type="ECO:0000256" key="19">
    <source>
        <dbReference type="PROSITE-ProRule" id="PRU10141"/>
    </source>
</evidence>
<gene>
    <name evidence="25" type="ORF">CFOL_v3_27546</name>
</gene>
<evidence type="ECO:0000259" key="24">
    <source>
        <dbReference type="PROSITE" id="PS50927"/>
    </source>
</evidence>
<sequence>MLLPHIYAGLFNPGAQQTNFYFGVTHVASHTIIWSANRDAPISNSGEMNLSVKGIAVGDQNGNLKWSTPPLRSSVYALLLTEMGNLVLLDQFNGSLWESFHYPTDTLVIGQSLPVGAFLSSAVSDADLSTGDFMLTITASDALLQWQGQTYWKLSMDIQAYVTSNYVVEYMAMNSTGLYLFSHNGSLVVIQVSLLPSNFQVAKLGSSGQFTISSFSGGVWKQEFVGPADGCQIPSICGRMGLCIDDASNNPTCSCPADFHGAAQNGNGCVPDGSFSFPFICNSTNNGSQLNSSVVSYLSLGFGMEYFSNDFSGPIRYGVDLSACQNLCSVDCSCVGIFYENSSGSCYALQNILGSIISSGTGANDLLGYIKVLLGHAPTDSDHSFGDRTHNFPVAALVVLLFLALFLSVILGFLCWRRWRLSKTTEGKSGHPNFCSSDLDAFYIPGLPQRFEYEELALATDNFKTLIGSGGFGAVYKGTLPDKIVVAVKQITNLGIQGKEEFCTEIAVIGNVHHVNLVKLRGFCAQGKQRLLVYEYMNRGSLDRTLFGSGPLLEWEERFDVALGTARGLAYLHSGCEQKIIHCDVKPENILLHDRFQAKISDFGLSKLLSPEQSSLFTTMRGTRGYLAPEWLTNSAITEKTDVYSYGMVLFELVSGRRNCAPRSQSHSTVDNDSGGGQSSSSSGLGLVYFPLLVLEMHEQGRYLELVDPRLKGQVGIEAVEKLVRVGLCCVHEEPSLRPNMVSVVGMLEGGIPLGQPRIESLNFLRFYGRRFTEDSIIAEENGQNDAIYYPLANASPTSSTSGLHPGFSYVSSQQISGPR</sequence>
<feature type="compositionally biased region" description="Polar residues" evidence="20">
    <location>
        <begin position="662"/>
        <end position="672"/>
    </location>
</feature>
<feature type="domain" description="EGF-like" evidence="23">
    <location>
        <begin position="227"/>
        <end position="265"/>
    </location>
</feature>
<dbReference type="InterPro" id="IPR001480">
    <property type="entry name" value="Bulb-type_lectin_dom"/>
</dbReference>
<evidence type="ECO:0000256" key="3">
    <source>
        <dbReference type="ARBA" id="ARBA00022536"/>
    </source>
</evidence>
<dbReference type="CDD" id="cd14066">
    <property type="entry name" value="STKc_IRAK"/>
    <property type="match status" value="1"/>
</dbReference>
<evidence type="ECO:0000256" key="9">
    <source>
        <dbReference type="ARBA" id="ARBA00022840"/>
    </source>
</evidence>
<dbReference type="GO" id="GO:0048544">
    <property type="term" value="P:recognition of pollen"/>
    <property type="evidence" value="ECO:0007669"/>
    <property type="project" value="InterPro"/>
</dbReference>
<evidence type="ECO:0000256" key="13">
    <source>
        <dbReference type="ARBA" id="ARBA00023170"/>
    </source>
</evidence>
<evidence type="ECO:0000256" key="2">
    <source>
        <dbReference type="ARBA" id="ARBA00022527"/>
    </source>
</evidence>
<dbReference type="InterPro" id="IPR000858">
    <property type="entry name" value="S_locus_glycoprot_dom"/>
</dbReference>
<evidence type="ECO:0000256" key="15">
    <source>
        <dbReference type="ARBA" id="ARBA00047899"/>
    </source>
</evidence>
<dbReference type="InterPro" id="IPR051343">
    <property type="entry name" value="G-type_lectin_kinases/EP1-like"/>
</dbReference>
<evidence type="ECO:0000256" key="6">
    <source>
        <dbReference type="ARBA" id="ARBA00022729"/>
    </source>
</evidence>
<evidence type="ECO:0000256" key="10">
    <source>
        <dbReference type="ARBA" id="ARBA00022989"/>
    </source>
</evidence>
<dbReference type="GO" id="GO:0004674">
    <property type="term" value="F:protein serine/threonine kinase activity"/>
    <property type="evidence" value="ECO:0007669"/>
    <property type="project" value="UniProtKB-KW"/>
</dbReference>
<dbReference type="PROSITE" id="PS50927">
    <property type="entry name" value="BULB_LECTIN"/>
    <property type="match status" value="1"/>
</dbReference>
<evidence type="ECO:0000313" key="26">
    <source>
        <dbReference type="Proteomes" id="UP000187406"/>
    </source>
</evidence>
<evidence type="ECO:0000256" key="11">
    <source>
        <dbReference type="ARBA" id="ARBA00023136"/>
    </source>
</evidence>
<dbReference type="InterPro" id="IPR000742">
    <property type="entry name" value="EGF"/>
</dbReference>
<dbReference type="SUPFAM" id="SSF51110">
    <property type="entry name" value="alpha-D-mannose-specific plant lectins"/>
    <property type="match status" value="1"/>
</dbReference>
<keyword evidence="3 18" id="KW-0245">EGF-like domain</keyword>
<dbReference type="Gene3D" id="1.10.510.10">
    <property type="entry name" value="Transferase(Phosphotransferase) domain 1"/>
    <property type="match status" value="1"/>
</dbReference>
<organism evidence="25 26">
    <name type="scientific">Cephalotus follicularis</name>
    <name type="common">Albany pitcher plant</name>
    <dbReference type="NCBI Taxonomy" id="3775"/>
    <lineage>
        <taxon>Eukaryota</taxon>
        <taxon>Viridiplantae</taxon>
        <taxon>Streptophyta</taxon>
        <taxon>Embryophyta</taxon>
        <taxon>Tracheophyta</taxon>
        <taxon>Spermatophyta</taxon>
        <taxon>Magnoliopsida</taxon>
        <taxon>eudicotyledons</taxon>
        <taxon>Gunneridae</taxon>
        <taxon>Pentapetalae</taxon>
        <taxon>rosids</taxon>
        <taxon>fabids</taxon>
        <taxon>Oxalidales</taxon>
        <taxon>Cephalotaceae</taxon>
        <taxon>Cephalotus</taxon>
    </lineage>
</organism>
<evidence type="ECO:0000256" key="20">
    <source>
        <dbReference type="SAM" id="MobiDB-lite"/>
    </source>
</evidence>
<evidence type="ECO:0000256" key="21">
    <source>
        <dbReference type="SAM" id="Phobius"/>
    </source>
</evidence>
<name>A0A1Q3CV86_CEPFO</name>
<comment type="similarity">
    <text evidence="17">Belongs to the protein kinase superfamily. Ser/Thr protein kinase family.</text>
</comment>
<feature type="transmembrane region" description="Helical" evidence="21">
    <location>
        <begin position="394"/>
        <end position="416"/>
    </location>
</feature>